<evidence type="ECO:0000313" key="2">
    <source>
        <dbReference type="EMBL" id="CEN34272.1"/>
    </source>
</evidence>
<dbReference type="SUPFAM" id="SSF53474">
    <property type="entry name" value="alpha/beta-Hydrolases"/>
    <property type="match status" value="1"/>
</dbReference>
<evidence type="ECO:0000259" key="1">
    <source>
        <dbReference type="Pfam" id="PF00561"/>
    </source>
</evidence>
<dbReference type="InterPro" id="IPR050266">
    <property type="entry name" value="AB_hydrolase_sf"/>
</dbReference>
<dbReference type="GO" id="GO:0016020">
    <property type="term" value="C:membrane"/>
    <property type="evidence" value="ECO:0007669"/>
    <property type="project" value="TreeGrafter"/>
</dbReference>
<feature type="domain" description="AB hydrolase-1" evidence="1">
    <location>
        <begin position="58"/>
        <end position="161"/>
    </location>
</feature>
<dbReference type="RefSeq" id="WP_018279646.1">
    <property type="nucleotide sequence ID" value="NZ_CDOF01000025.1"/>
</dbReference>
<dbReference type="PANTHER" id="PTHR43798">
    <property type="entry name" value="MONOACYLGLYCEROL LIPASE"/>
    <property type="match status" value="1"/>
</dbReference>
<dbReference type="Proteomes" id="UP000038083">
    <property type="component" value="Unassembled WGS sequence"/>
</dbReference>
<dbReference type="AlphaFoldDB" id="A0A0B7H8M0"/>
<organism evidence="2 3">
    <name type="scientific">Capnocytophaga cynodegmi</name>
    <dbReference type="NCBI Taxonomy" id="28189"/>
    <lineage>
        <taxon>Bacteria</taxon>
        <taxon>Pseudomonadati</taxon>
        <taxon>Bacteroidota</taxon>
        <taxon>Flavobacteriia</taxon>
        <taxon>Flavobacteriales</taxon>
        <taxon>Flavobacteriaceae</taxon>
        <taxon>Capnocytophaga</taxon>
    </lineage>
</organism>
<reference evidence="2 3" key="1">
    <citation type="submission" date="2015-01" db="EMBL/GenBank/DDBJ databases">
        <authorList>
            <person name="MANFREDI Pablo"/>
        </authorList>
    </citation>
    <scope>NUCLEOTIDE SEQUENCE [LARGE SCALE GENOMIC DNA]</scope>
    <source>
        <strain evidence="2 3">Ccy74</strain>
    </source>
</reference>
<dbReference type="GO" id="GO:0046464">
    <property type="term" value="P:acylglycerol catabolic process"/>
    <property type="evidence" value="ECO:0007669"/>
    <property type="project" value="TreeGrafter"/>
</dbReference>
<protein>
    <submittedName>
        <fullName evidence="2">Putative Carboxylesterase NP</fullName>
    </submittedName>
</protein>
<dbReference type="PANTHER" id="PTHR43798:SF33">
    <property type="entry name" value="HYDROLASE, PUTATIVE (AFU_ORTHOLOGUE AFUA_2G14860)-RELATED"/>
    <property type="match status" value="1"/>
</dbReference>
<evidence type="ECO:0000313" key="3">
    <source>
        <dbReference type="Proteomes" id="UP000038083"/>
    </source>
</evidence>
<dbReference type="InterPro" id="IPR029058">
    <property type="entry name" value="AB_hydrolase_fold"/>
</dbReference>
<sequence>MKQVIGKWISPEKRQEYLEAYEEVMRTLPQPESSQVKTSFGSVQVYCWKKNCLNNRSPILLLPGKSSGTPMWYANLPDFCKNRVVYAFDALGDAGLSEQDHPIQNNFEQARWIAETIEKLNVPQFHIIGHSFGGWLSANFASFYPNRVASLVLIEPVFTFQMIKFSIILKSIPYNMRFLPKRWRQCLLKEISGSQNIDITNPVAKMIDSAANYYISKLPKPKMITPKQMCEWEFPVYIAFADNSGVHNSFKALEVAKKNVRSAVCKLWKKATHSLPMEYSEELNYEIIHFIETNET</sequence>
<dbReference type="GO" id="GO:0047372">
    <property type="term" value="F:monoacylglycerol lipase activity"/>
    <property type="evidence" value="ECO:0007669"/>
    <property type="project" value="TreeGrafter"/>
</dbReference>
<name>A0A0B7H8M0_9FLAO</name>
<proteinExistence type="predicted"/>
<dbReference type="Pfam" id="PF00561">
    <property type="entry name" value="Abhydrolase_1"/>
    <property type="match status" value="1"/>
</dbReference>
<dbReference type="EMBL" id="CDOG01000002">
    <property type="protein sequence ID" value="CEN34272.1"/>
    <property type="molecule type" value="Genomic_DNA"/>
</dbReference>
<gene>
    <name evidence="2" type="ORF">CCYN74_100108</name>
</gene>
<dbReference type="InterPro" id="IPR000073">
    <property type="entry name" value="AB_hydrolase_1"/>
</dbReference>
<dbReference type="OrthoDB" id="5513277at2"/>
<dbReference type="Gene3D" id="3.40.50.1820">
    <property type="entry name" value="alpha/beta hydrolase"/>
    <property type="match status" value="1"/>
</dbReference>
<accession>A0A0B7H8M0</accession>